<dbReference type="RefSeq" id="WP_046167961.1">
    <property type="nucleotide sequence ID" value="NZ_CP017707.1"/>
</dbReference>
<dbReference type="Pfam" id="PF04917">
    <property type="entry name" value="Shufflon_N"/>
    <property type="match status" value="1"/>
</dbReference>
<dbReference type="STRING" id="1108595.BKX93_22900"/>
<feature type="domain" description="Bacterial shufflon protein N-terminal" evidence="1">
    <location>
        <begin position="294"/>
        <end position="340"/>
    </location>
</feature>
<organism evidence="2 3">
    <name type="scientific">Chromobacterium vaccinii</name>
    <dbReference type="NCBI Taxonomy" id="1108595"/>
    <lineage>
        <taxon>Bacteria</taxon>
        <taxon>Pseudomonadati</taxon>
        <taxon>Pseudomonadota</taxon>
        <taxon>Betaproteobacteria</taxon>
        <taxon>Neisseriales</taxon>
        <taxon>Chromobacteriaceae</taxon>
        <taxon>Chromobacterium</taxon>
    </lineage>
</organism>
<reference evidence="2 3" key="1">
    <citation type="submission" date="2016-10" db="EMBL/GenBank/DDBJ databases">
        <title>Chromobacterium muskegensis sp. nov., an insecticidal bacterium isolated from Sphagnum bogs.</title>
        <authorList>
            <person name="Sparks M.E."/>
            <person name="Blackburn M.B."/>
            <person name="Gundersen-Rindal D.E."/>
            <person name="Mitchell A."/>
            <person name="Farrar R."/>
            <person name="Kuhar D."/>
        </authorList>
    </citation>
    <scope>NUCLEOTIDE SEQUENCE [LARGE SCALE GENOMIC DNA]</scope>
    <source>
        <strain evidence="2 3">21-1</strain>
    </source>
</reference>
<dbReference type="InterPro" id="IPR007001">
    <property type="entry name" value="Shufflon_N"/>
</dbReference>
<evidence type="ECO:0000259" key="1">
    <source>
        <dbReference type="Pfam" id="PF04917"/>
    </source>
</evidence>
<dbReference type="AlphaFoldDB" id="A0A1D9LMR6"/>
<dbReference type="KEGG" id="cvc:BKX93_22900"/>
<dbReference type="EMBL" id="CP017707">
    <property type="protein sequence ID" value="AOZ52578.1"/>
    <property type="molecule type" value="Genomic_DNA"/>
</dbReference>
<dbReference type="GeneID" id="68844048"/>
<evidence type="ECO:0000313" key="2">
    <source>
        <dbReference type="EMBL" id="AOZ52578.1"/>
    </source>
</evidence>
<name>A0A1D9LMR6_9NEIS</name>
<dbReference type="Proteomes" id="UP000178776">
    <property type="component" value="Chromosome"/>
</dbReference>
<sequence>MRRKQTGELLISLAIAVTLIGMCLAYLGVRQVNDWRESRGRQLGGALAGLARGVNSYVVDYHPKIVEALFASGPPIPLVDKGVLVAKDVLRPTVQEIVKYAGMGGFGDKPPGTDGNYQIVLKKGSQCADAATCNIDALTYVDQPLILPYPSVADRIDYVAAAAAVQTIGANGGMSMLQSKQFLTFPDNHGQKALQMDNPEPKKQGGIVAVRGGYLRSDMDQFLRRDGSRPMTGNLDMGGGNIGAAKDIAGTGSLTMDGNAIAAGSMLAFQNITAGADLSAGGNLTVEKQATMKGELIAKERLTANKYLQLGGDSRAVIGADCSPNGLVGRDEDGLILSCQRLKWAPGGFSQTKPAVAEVETCGKQSMRPPKGDRGNASIAYCEEGARLVAGGYYLTGWPNQADEHLYEKYTLAPEESAPLAFYTIARDEYPQGFKSRNDERPLPRDKLNREGWYVWTGGAESGCWKAVAMCTK</sequence>
<protein>
    <recommendedName>
        <fullName evidence="1">Bacterial shufflon protein N-terminal domain-containing protein</fullName>
    </recommendedName>
</protein>
<accession>A0A1D9LMR6</accession>
<gene>
    <name evidence="2" type="ORF">BKX93_22900</name>
</gene>
<proteinExistence type="predicted"/>
<evidence type="ECO:0000313" key="3">
    <source>
        <dbReference type="Proteomes" id="UP000178776"/>
    </source>
</evidence>